<dbReference type="InterPro" id="IPR000719">
    <property type="entry name" value="Prot_kinase_dom"/>
</dbReference>
<keyword evidence="1 9" id="KW-0808">Transferase</keyword>
<comment type="similarity">
    <text evidence="9">Belongs to the protein kinase superfamily. Tyr protein kinase family.</text>
</comment>
<dbReference type="Pfam" id="PF12796">
    <property type="entry name" value="Ank_2"/>
    <property type="match status" value="1"/>
</dbReference>
<dbReference type="PROSITE" id="PS50011">
    <property type="entry name" value="PROTEIN_KINASE_DOM"/>
    <property type="match status" value="1"/>
</dbReference>
<evidence type="ECO:0000313" key="14">
    <source>
        <dbReference type="Proteomes" id="UP001497623"/>
    </source>
</evidence>
<sequence length="861" mass="96315">MQAMSNELKEHLRAQRTCARTGCLTLTPSALSQALFTTNTSYWCLTLQVLITTNTSYWRLTLQVMSNQLKEHAQIATRSRIMHENGAPQTHADRPVTNPYYHQHLILAPHTAENEPRAQGTCTRTRRLTMMLTSLVGAEMMRAGIRCLKCKELRDDEATKKGLMKATIAGMLMAGHEGGGGGNIDFGFIPLKHACRYNRANIVKLLIELGKADIQARATKSGDVALHEAASCGSINCIKTLLGPGIYAPSAPRNIHLQTPADLAKQNGHIDCYRAIACHIGPTPRYTLHDYYHGRISRNIAQELLLEKTDVQSGDFLVRQSIRKRETVVLSMVYIENDEEEIKNFEISYEGDFLSIDDGPYFPCLDSLLDHYIRLVDGLPCLLHLPVHPQVPVPACELPFAPFQRSGSSSSLLSPKHDHLSGFPLPNVTYNYNNNTNSSRSLETKPGRPHKPMTNNHASELLNIGKHISTSKLSSNPISEPSSSDLFMRTQSQETLFTHTESQLNEGTDSIATDPLIYYDSTSIHKGNLNNESNHVNNDVPPPRPDRAPLNLNLQTMTQLSINNEMCNATPTMVGNRTEEIFGSISMDSLQVGRSLGTGEFGSVLMALWVSPSGDKIDVAVKTLNDNNKVNRQNFMREASIMMNLNHPHIVKLVGVCQGPPIAMVQELVAMGALLDYLLDHQEEVTVEFHLKLYAAQIADGMCYLENKKFVHRDLAARNILLSSLTMVKISDFGLSRAVGVGGKDYYTASEGGRWPLKWYAPESINYGTFTHASDIWSYGVTLWEMYTYGDQPYGEYPGHKVIEMLEEGKRLPQPKECPKGVYELMLRCWDYKPDSRPSFKELAHIFKTKAEYVNIKPYFR</sequence>
<gene>
    <name evidence="13" type="ORF">MNOR_LOCUS506</name>
</gene>
<dbReference type="InterPro" id="IPR001245">
    <property type="entry name" value="Ser-Thr/Tyr_kinase_cat_dom"/>
</dbReference>
<dbReference type="Pfam" id="PF00017">
    <property type="entry name" value="SH2"/>
    <property type="match status" value="1"/>
</dbReference>
<dbReference type="InterPro" id="IPR050198">
    <property type="entry name" value="Non-receptor_tyrosine_kinases"/>
</dbReference>
<dbReference type="PROSITE" id="PS00107">
    <property type="entry name" value="PROTEIN_KINASE_ATP"/>
    <property type="match status" value="1"/>
</dbReference>
<evidence type="ECO:0000256" key="5">
    <source>
        <dbReference type="ARBA" id="ARBA00023137"/>
    </source>
</evidence>
<dbReference type="Gene3D" id="1.25.40.20">
    <property type="entry name" value="Ankyrin repeat-containing domain"/>
    <property type="match status" value="1"/>
</dbReference>
<dbReference type="Pfam" id="PF07714">
    <property type="entry name" value="PK_Tyr_Ser-Thr"/>
    <property type="match status" value="1"/>
</dbReference>
<feature type="region of interest" description="Disordered" evidence="10">
    <location>
        <begin position="433"/>
        <end position="455"/>
    </location>
</feature>
<dbReference type="InterPro" id="IPR036860">
    <property type="entry name" value="SH2_dom_sf"/>
</dbReference>
<dbReference type="PROSITE" id="PS00109">
    <property type="entry name" value="PROTEIN_KINASE_TYR"/>
    <property type="match status" value="1"/>
</dbReference>
<dbReference type="InterPro" id="IPR017441">
    <property type="entry name" value="Protein_kinase_ATP_BS"/>
</dbReference>
<dbReference type="PROSITE" id="PS50001">
    <property type="entry name" value="SH2"/>
    <property type="match status" value="1"/>
</dbReference>
<dbReference type="Proteomes" id="UP001497623">
    <property type="component" value="Unassembled WGS sequence"/>
</dbReference>
<dbReference type="FunFam" id="1.10.510.10:FF:000521">
    <property type="entry name" value="Tyrosine-protein kinase pr2"/>
    <property type="match status" value="1"/>
</dbReference>
<keyword evidence="7" id="KW-0727">SH2 domain</keyword>
<protein>
    <recommendedName>
        <fullName evidence="9">Tyrosine-protein kinase</fullName>
        <ecNumber evidence="9">2.7.10.2</ecNumber>
    </recommendedName>
</protein>
<dbReference type="EMBL" id="CAXKWB010000114">
    <property type="protein sequence ID" value="CAL4059384.1"/>
    <property type="molecule type" value="Genomic_DNA"/>
</dbReference>
<name>A0AAV2PJZ9_MEGNR</name>
<keyword evidence="4 8" id="KW-0067">ATP-binding</keyword>
<dbReference type="Gene3D" id="3.30.200.20">
    <property type="entry name" value="Phosphorylase Kinase, domain 1"/>
    <property type="match status" value="1"/>
</dbReference>
<dbReference type="Gene3D" id="3.30.505.10">
    <property type="entry name" value="SH2 domain"/>
    <property type="match status" value="1"/>
</dbReference>
<organism evidence="13 14">
    <name type="scientific">Meganyctiphanes norvegica</name>
    <name type="common">Northern krill</name>
    <name type="synonym">Thysanopoda norvegica</name>
    <dbReference type="NCBI Taxonomy" id="48144"/>
    <lineage>
        <taxon>Eukaryota</taxon>
        <taxon>Metazoa</taxon>
        <taxon>Ecdysozoa</taxon>
        <taxon>Arthropoda</taxon>
        <taxon>Crustacea</taxon>
        <taxon>Multicrustacea</taxon>
        <taxon>Malacostraca</taxon>
        <taxon>Eumalacostraca</taxon>
        <taxon>Eucarida</taxon>
        <taxon>Euphausiacea</taxon>
        <taxon>Euphausiidae</taxon>
        <taxon>Meganyctiphanes</taxon>
    </lineage>
</organism>
<feature type="domain" description="SH2" evidence="11">
    <location>
        <begin position="291"/>
        <end position="387"/>
    </location>
</feature>
<feature type="domain" description="Protein kinase" evidence="12">
    <location>
        <begin position="590"/>
        <end position="860"/>
    </location>
</feature>
<dbReference type="InterPro" id="IPR036770">
    <property type="entry name" value="Ankyrin_rpt-contain_sf"/>
</dbReference>
<dbReference type="InterPro" id="IPR020635">
    <property type="entry name" value="Tyr_kinase_cat_dom"/>
</dbReference>
<feature type="non-terminal residue" evidence="13">
    <location>
        <position position="861"/>
    </location>
</feature>
<accession>A0AAV2PJZ9</accession>
<dbReference type="GO" id="GO:0002009">
    <property type="term" value="P:morphogenesis of an epithelium"/>
    <property type="evidence" value="ECO:0007669"/>
    <property type="project" value="UniProtKB-ARBA"/>
</dbReference>
<evidence type="ECO:0000256" key="2">
    <source>
        <dbReference type="ARBA" id="ARBA00022741"/>
    </source>
</evidence>
<dbReference type="InterPro" id="IPR011009">
    <property type="entry name" value="Kinase-like_dom_sf"/>
</dbReference>
<comment type="caution">
    <text evidence="13">The sequence shown here is derived from an EMBL/GenBank/DDBJ whole genome shotgun (WGS) entry which is preliminary data.</text>
</comment>
<evidence type="ECO:0000259" key="12">
    <source>
        <dbReference type="PROSITE" id="PS50011"/>
    </source>
</evidence>
<dbReference type="GO" id="GO:0005524">
    <property type="term" value="F:ATP binding"/>
    <property type="evidence" value="ECO:0007669"/>
    <property type="project" value="UniProtKB-UniRule"/>
</dbReference>
<proteinExistence type="inferred from homology"/>
<dbReference type="SMART" id="SM00248">
    <property type="entry name" value="ANK"/>
    <property type="match status" value="3"/>
</dbReference>
<dbReference type="AlphaFoldDB" id="A0AAV2PJZ9"/>
<evidence type="ECO:0000313" key="13">
    <source>
        <dbReference type="EMBL" id="CAL4059384.1"/>
    </source>
</evidence>
<evidence type="ECO:0000256" key="1">
    <source>
        <dbReference type="ARBA" id="ARBA00022679"/>
    </source>
</evidence>
<evidence type="ECO:0000256" key="7">
    <source>
        <dbReference type="PROSITE-ProRule" id="PRU00191"/>
    </source>
</evidence>
<keyword evidence="3 9" id="KW-0418">Kinase</keyword>
<dbReference type="InterPro" id="IPR000980">
    <property type="entry name" value="SH2"/>
</dbReference>
<reference evidence="13 14" key="1">
    <citation type="submission" date="2024-05" db="EMBL/GenBank/DDBJ databases">
        <authorList>
            <person name="Wallberg A."/>
        </authorList>
    </citation>
    <scope>NUCLEOTIDE SEQUENCE [LARGE SCALE GENOMIC DNA]</scope>
</reference>
<evidence type="ECO:0000256" key="10">
    <source>
        <dbReference type="SAM" id="MobiDB-lite"/>
    </source>
</evidence>
<keyword evidence="14" id="KW-1185">Reference proteome</keyword>
<evidence type="ECO:0000259" key="11">
    <source>
        <dbReference type="PROSITE" id="PS50001"/>
    </source>
</evidence>
<dbReference type="PRINTS" id="PR00109">
    <property type="entry name" value="TYRKINASE"/>
</dbReference>
<dbReference type="SMART" id="SM00219">
    <property type="entry name" value="TyrKc"/>
    <property type="match status" value="1"/>
</dbReference>
<evidence type="ECO:0000256" key="6">
    <source>
        <dbReference type="ARBA" id="ARBA00051245"/>
    </source>
</evidence>
<dbReference type="InterPro" id="IPR002110">
    <property type="entry name" value="Ankyrin_rpt"/>
</dbReference>
<dbReference type="InterPro" id="IPR008266">
    <property type="entry name" value="Tyr_kinase_AS"/>
</dbReference>
<dbReference type="PANTHER" id="PTHR24418">
    <property type="entry name" value="TYROSINE-PROTEIN KINASE"/>
    <property type="match status" value="1"/>
</dbReference>
<feature type="binding site" evidence="8">
    <location>
        <position position="622"/>
    </location>
    <ligand>
        <name>ATP</name>
        <dbReference type="ChEBI" id="CHEBI:30616"/>
    </ligand>
</feature>
<evidence type="ECO:0000256" key="9">
    <source>
        <dbReference type="RuleBase" id="RU362096"/>
    </source>
</evidence>
<dbReference type="SMART" id="SM00252">
    <property type="entry name" value="SH2"/>
    <property type="match status" value="1"/>
</dbReference>
<comment type="catalytic activity">
    <reaction evidence="6 9">
        <text>L-tyrosyl-[protein] + ATP = O-phospho-L-tyrosyl-[protein] + ADP + H(+)</text>
        <dbReference type="Rhea" id="RHEA:10596"/>
        <dbReference type="Rhea" id="RHEA-COMP:10136"/>
        <dbReference type="Rhea" id="RHEA-COMP:20101"/>
        <dbReference type="ChEBI" id="CHEBI:15378"/>
        <dbReference type="ChEBI" id="CHEBI:30616"/>
        <dbReference type="ChEBI" id="CHEBI:46858"/>
        <dbReference type="ChEBI" id="CHEBI:61978"/>
        <dbReference type="ChEBI" id="CHEBI:456216"/>
        <dbReference type="EC" id="2.7.10.2"/>
    </reaction>
</comment>
<evidence type="ECO:0000256" key="3">
    <source>
        <dbReference type="ARBA" id="ARBA00022777"/>
    </source>
</evidence>
<dbReference type="SUPFAM" id="SSF55550">
    <property type="entry name" value="SH2 domain"/>
    <property type="match status" value="1"/>
</dbReference>
<keyword evidence="2 8" id="KW-0547">Nucleotide-binding</keyword>
<dbReference type="SUPFAM" id="SSF56112">
    <property type="entry name" value="Protein kinase-like (PK-like)"/>
    <property type="match status" value="1"/>
</dbReference>
<dbReference type="SUPFAM" id="SSF48403">
    <property type="entry name" value="Ankyrin repeat"/>
    <property type="match status" value="1"/>
</dbReference>
<evidence type="ECO:0000256" key="8">
    <source>
        <dbReference type="PROSITE-ProRule" id="PRU10141"/>
    </source>
</evidence>
<dbReference type="EC" id="2.7.10.2" evidence="9"/>
<evidence type="ECO:0000256" key="4">
    <source>
        <dbReference type="ARBA" id="ARBA00022840"/>
    </source>
</evidence>
<dbReference type="GO" id="GO:0004715">
    <property type="term" value="F:non-membrane spanning protein tyrosine kinase activity"/>
    <property type="evidence" value="ECO:0007669"/>
    <property type="project" value="UniProtKB-EC"/>
</dbReference>
<keyword evidence="5 9" id="KW-0829">Tyrosine-protein kinase</keyword>
<dbReference type="Gene3D" id="1.10.510.10">
    <property type="entry name" value="Transferase(Phosphotransferase) domain 1"/>
    <property type="match status" value="1"/>
</dbReference>